<dbReference type="InterPro" id="IPR036942">
    <property type="entry name" value="Beta-barrel_TonB_sf"/>
</dbReference>
<keyword evidence="2 7" id="KW-0813">Transport</keyword>
<reference evidence="10" key="1">
    <citation type="submission" date="2023-07" db="EMBL/GenBank/DDBJ databases">
        <title>Functional and genomic diversity of the sorghum phyllosphere microbiome.</title>
        <authorList>
            <person name="Shade A."/>
        </authorList>
    </citation>
    <scope>NUCLEOTIDE SEQUENCE [LARGE SCALE GENOMIC DNA]</scope>
    <source>
        <strain evidence="10">SORGH_AS_0422</strain>
    </source>
</reference>
<comment type="similarity">
    <text evidence="7">Belongs to the TonB-dependent receptor family.</text>
</comment>
<dbReference type="Gene3D" id="2.170.130.10">
    <property type="entry name" value="TonB-dependent receptor, plug domain"/>
    <property type="match status" value="1"/>
</dbReference>
<evidence type="ECO:0000256" key="1">
    <source>
        <dbReference type="ARBA" id="ARBA00004571"/>
    </source>
</evidence>
<dbReference type="InterPro" id="IPR023996">
    <property type="entry name" value="TonB-dep_OMP_SusC/RagA"/>
</dbReference>
<dbReference type="InterPro" id="IPR012910">
    <property type="entry name" value="Plug_dom"/>
</dbReference>
<dbReference type="Pfam" id="PF13715">
    <property type="entry name" value="CarbopepD_reg_2"/>
    <property type="match status" value="1"/>
</dbReference>
<keyword evidence="6 7" id="KW-0998">Cell outer membrane</keyword>
<dbReference type="SUPFAM" id="SSF49464">
    <property type="entry name" value="Carboxypeptidase regulatory domain-like"/>
    <property type="match status" value="1"/>
</dbReference>
<dbReference type="Gene3D" id="2.40.170.20">
    <property type="entry name" value="TonB-dependent receptor, beta-barrel domain"/>
    <property type="match status" value="1"/>
</dbReference>
<keyword evidence="3 7" id="KW-1134">Transmembrane beta strand</keyword>
<proteinExistence type="inferred from homology"/>
<keyword evidence="4 7" id="KW-0812">Transmembrane</keyword>
<dbReference type="InterPro" id="IPR023997">
    <property type="entry name" value="TonB-dep_OMP_SusC/RagA_CS"/>
</dbReference>
<evidence type="ECO:0000256" key="3">
    <source>
        <dbReference type="ARBA" id="ARBA00022452"/>
    </source>
</evidence>
<dbReference type="EMBL" id="JAVLVU010000001">
    <property type="protein sequence ID" value="MDT3401168.1"/>
    <property type="molecule type" value="Genomic_DNA"/>
</dbReference>
<dbReference type="InterPro" id="IPR008969">
    <property type="entry name" value="CarboxyPept-like_regulatory"/>
</dbReference>
<evidence type="ECO:0000256" key="6">
    <source>
        <dbReference type="ARBA" id="ARBA00023237"/>
    </source>
</evidence>
<protein>
    <submittedName>
        <fullName evidence="9">TonB-linked SusC/RagA family outer membrane protein</fullName>
    </submittedName>
</protein>
<keyword evidence="5 7" id="KW-0472">Membrane</keyword>
<dbReference type="Pfam" id="PF07715">
    <property type="entry name" value="Plug"/>
    <property type="match status" value="1"/>
</dbReference>
<evidence type="ECO:0000256" key="5">
    <source>
        <dbReference type="ARBA" id="ARBA00023136"/>
    </source>
</evidence>
<dbReference type="RefSeq" id="WP_311947008.1">
    <property type="nucleotide sequence ID" value="NZ_JAVLVU010000001.1"/>
</dbReference>
<comment type="subcellular location">
    <subcellularLocation>
        <location evidence="1 7">Cell outer membrane</location>
        <topology evidence="1 7">Multi-pass membrane protein</topology>
    </subcellularLocation>
</comment>
<evidence type="ECO:0000256" key="7">
    <source>
        <dbReference type="PROSITE-ProRule" id="PRU01360"/>
    </source>
</evidence>
<sequence>MNLNLLNLNIWRKKYLRQGLSPAFILVVATGTTYANSKGGTPEIVARPSALNLSRVVEVQLAQAIKVTGKVTDLNGQGLPGVTVNVKGTNINAATDNQGNYAINVPDNNSILVFTYMGFSAREMPVNGQTTINVQLKEANKDLQEVVVVGFGTQKKINLTGSVATVNSAQLDNRPITQTSQALSGLAPGVQVVQGSSRPGADGANITIRGIGSFGAGRSPLVLIDGIAGSIDDVAPDNIGSISVLKDAASAAIYGNRGANGVILIQTKRGKAGATQIAYNNYFGWEKVTELPQFVNSATYAQLTGATPDVVAKYAAGNDPDNYPNVYHLKDLLNSGSGFQQYHNVSFSGGEGRHTYLFSTSYRNLNGITAETNNKRYDILANIDSRLTDKLTLKTSITGFARTENQPQASYGGIGQIIGYAVREPNTIAGRKSDGTYGHQDNYSPEGWLDSEGFSNYKAKNFYGSTMLTWDILKGLSLSGTAGYHYYNGFGRTYTADLQLDRNLYVGPNRLSNNYTEGYEVTLNSILKYNHSFKDHNFNLLLVYQQEEHRDDNFNASRDRFPNNLLYQLDLGSTANQQNGGSANEYALQSYIGRLNYDYKGKYLLELDANYNGSSRFAPGNRFGFFPGVSAGWVISEESFIKDKLNWIDLLKIRASHGSLGNGNISNYPYQFVINTSPRYTFGGTLVTGAAVTNASNANIKWETTTTTDLGLDFGFWKGKLTGTVGVYNRTAKDILYNVPVSNTLGLGAPTLNAGSLRNRGIEANLTFNMKKGDFSLSVSPNFSYNKQKVTEIAGNIQRVIPDFFVGQPMNPIYGYVADGIFRDASDVASYPAQPTPGQPGVIRFKDISGPNGVPDGKVDATYDRTIIGYKNPTTSYGLQINSGYKGFDFSVLFSGLGGYTEQMGSYMAFAYYNGGNIQQWQADNAWTPTNPDPNAKYPRITSLGQGSANVQTNSFWNRSGTFLRLKNLQIGYTLSPSLTQKLHLSKLRIFAGGQNLFKWDKFYTGWDPENMQGSGDQPNYYPITAIYTFGFNVKL</sequence>
<feature type="domain" description="TonB-dependent receptor plug" evidence="8">
    <location>
        <begin position="156"/>
        <end position="262"/>
    </location>
</feature>
<comment type="caution">
    <text evidence="9">The sequence shown here is derived from an EMBL/GenBank/DDBJ whole genome shotgun (WGS) entry which is preliminary data.</text>
</comment>
<dbReference type="InterPro" id="IPR037066">
    <property type="entry name" value="Plug_dom_sf"/>
</dbReference>
<evidence type="ECO:0000256" key="2">
    <source>
        <dbReference type="ARBA" id="ARBA00022448"/>
    </source>
</evidence>
<dbReference type="InterPro" id="IPR039426">
    <property type="entry name" value="TonB-dep_rcpt-like"/>
</dbReference>
<organism evidence="9 10">
    <name type="scientific">Mucilaginibacter terrae</name>
    <dbReference type="NCBI Taxonomy" id="1955052"/>
    <lineage>
        <taxon>Bacteria</taxon>
        <taxon>Pseudomonadati</taxon>
        <taxon>Bacteroidota</taxon>
        <taxon>Sphingobacteriia</taxon>
        <taxon>Sphingobacteriales</taxon>
        <taxon>Sphingobacteriaceae</taxon>
        <taxon>Mucilaginibacter</taxon>
    </lineage>
</organism>
<dbReference type="NCBIfam" id="TIGR04057">
    <property type="entry name" value="SusC_RagA_signa"/>
    <property type="match status" value="1"/>
</dbReference>
<evidence type="ECO:0000256" key="4">
    <source>
        <dbReference type="ARBA" id="ARBA00022692"/>
    </source>
</evidence>
<name>A0ABU3GN22_9SPHI</name>
<evidence type="ECO:0000259" key="8">
    <source>
        <dbReference type="Pfam" id="PF07715"/>
    </source>
</evidence>
<dbReference type="NCBIfam" id="TIGR04056">
    <property type="entry name" value="OMP_RagA_SusC"/>
    <property type="match status" value="1"/>
</dbReference>
<accession>A0ABU3GN22</accession>
<dbReference type="Proteomes" id="UP001258315">
    <property type="component" value="Unassembled WGS sequence"/>
</dbReference>
<evidence type="ECO:0000313" key="10">
    <source>
        <dbReference type="Proteomes" id="UP001258315"/>
    </source>
</evidence>
<dbReference type="PROSITE" id="PS52016">
    <property type="entry name" value="TONB_DEPENDENT_REC_3"/>
    <property type="match status" value="1"/>
</dbReference>
<dbReference type="Gene3D" id="2.60.40.1120">
    <property type="entry name" value="Carboxypeptidase-like, regulatory domain"/>
    <property type="match status" value="1"/>
</dbReference>
<dbReference type="SUPFAM" id="SSF56935">
    <property type="entry name" value="Porins"/>
    <property type="match status" value="1"/>
</dbReference>
<keyword evidence="10" id="KW-1185">Reference proteome</keyword>
<evidence type="ECO:0000313" key="9">
    <source>
        <dbReference type="EMBL" id="MDT3401168.1"/>
    </source>
</evidence>
<gene>
    <name evidence="9" type="ORF">QE417_000240</name>
</gene>